<gene>
    <name evidence="1" type="ORF">BSAL_05395</name>
</gene>
<dbReference type="InterPro" id="IPR046341">
    <property type="entry name" value="SET_dom_sf"/>
</dbReference>
<dbReference type="AlphaFoldDB" id="A0A0S4J0X3"/>
<accession>A0A0S4J0X3</accession>
<proteinExistence type="predicted"/>
<dbReference type="Proteomes" id="UP000051952">
    <property type="component" value="Unassembled WGS sequence"/>
</dbReference>
<dbReference type="EMBL" id="CYKH01000792">
    <property type="protein sequence ID" value="CUG40900.1"/>
    <property type="molecule type" value="Genomic_DNA"/>
</dbReference>
<reference evidence="2" key="1">
    <citation type="submission" date="2015-09" db="EMBL/GenBank/DDBJ databases">
        <authorList>
            <consortium name="Pathogen Informatics"/>
        </authorList>
    </citation>
    <scope>NUCLEOTIDE SEQUENCE [LARGE SCALE GENOMIC DNA]</scope>
    <source>
        <strain evidence="2">Lake Konstanz</strain>
    </source>
</reference>
<name>A0A0S4J0X3_BODSA</name>
<dbReference type="OrthoDB" id="268709at2759"/>
<sequence length="328" mass="35817">MSGVRMFQRVQVTPNGLQAIDRIPEFDFGCVVPTKSTLSALNVMDSTNTQFPLKCSPASASEMLPWWSDMSWASFCFVSYLTRAMLTGTPRPIQMYLDILPPCDASMAMAQVAATSQKTKEYQDVVAPLLQSCRVNSVEEFNGAFRMAYCLFRRHALPFWSGAGGFGHPYYATTKLIQKNPHCDLLGFVPIVDLATHSSKPNMTVGIPDSEMLSWLGQEKGVKLDKDSGYFVLQATRDIEVGEMLTVDKNAFFNFDEPTFEAWFGFPYQQTNADAVNSAPSTGVATAASDASEDSTSAAGHLLPDDLFNDDGFDAAVVTKGSPVPPSC</sequence>
<evidence type="ECO:0000313" key="2">
    <source>
        <dbReference type="Proteomes" id="UP000051952"/>
    </source>
</evidence>
<keyword evidence="2" id="KW-1185">Reference proteome</keyword>
<evidence type="ECO:0008006" key="3">
    <source>
        <dbReference type="Google" id="ProtNLM"/>
    </source>
</evidence>
<evidence type="ECO:0000313" key="1">
    <source>
        <dbReference type="EMBL" id="CUG40900.1"/>
    </source>
</evidence>
<dbReference type="SUPFAM" id="SSF82199">
    <property type="entry name" value="SET domain"/>
    <property type="match status" value="1"/>
</dbReference>
<dbReference type="VEuPathDB" id="TriTrypDB:BSAL_05395"/>
<organism evidence="1 2">
    <name type="scientific">Bodo saltans</name>
    <name type="common">Flagellated protozoan</name>
    <dbReference type="NCBI Taxonomy" id="75058"/>
    <lineage>
        <taxon>Eukaryota</taxon>
        <taxon>Discoba</taxon>
        <taxon>Euglenozoa</taxon>
        <taxon>Kinetoplastea</taxon>
        <taxon>Metakinetoplastina</taxon>
        <taxon>Eubodonida</taxon>
        <taxon>Bodonidae</taxon>
        <taxon>Bodo</taxon>
    </lineage>
</organism>
<dbReference type="Gene3D" id="3.90.1410.10">
    <property type="entry name" value="set domain protein methyltransferase, domain 1"/>
    <property type="match status" value="1"/>
</dbReference>
<dbReference type="OMA" id="FRHAYCL"/>
<protein>
    <recommendedName>
        <fullName evidence="3">SET domain-containing protein</fullName>
    </recommendedName>
</protein>